<protein>
    <submittedName>
        <fullName evidence="4">Peptidase propeptide and YPEB domain-containing protein</fullName>
    </submittedName>
</protein>
<feature type="compositionally biased region" description="Polar residues" evidence="1">
    <location>
        <begin position="199"/>
        <end position="211"/>
    </location>
</feature>
<dbReference type="EMBL" id="FQUR01000006">
    <property type="protein sequence ID" value="SHE31344.1"/>
    <property type="molecule type" value="Genomic_DNA"/>
</dbReference>
<dbReference type="Proteomes" id="UP000184127">
    <property type="component" value="Unassembled WGS sequence"/>
</dbReference>
<evidence type="ECO:0000256" key="2">
    <source>
        <dbReference type="SAM" id="Phobius"/>
    </source>
</evidence>
<keyword evidence="2" id="KW-1133">Transmembrane helix</keyword>
<keyword evidence="2" id="KW-0472">Membrane</keyword>
<evidence type="ECO:0000259" key="3">
    <source>
        <dbReference type="Pfam" id="PF03413"/>
    </source>
</evidence>
<feature type="region of interest" description="Disordered" evidence="1">
    <location>
        <begin position="171"/>
        <end position="211"/>
    </location>
</feature>
<dbReference type="Pfam" id="PF03413">
    <property type="entry name" value="PepSY"/>
    <property type="match status" value="1"/>
</dbReference>
<keyword evidence="5" id="KW-1185">Reference proteome</keyword>
<dbReference type="AlphaFoldDB" id="A0A1M4SGF1"/>
<keyword evidence="2" id="KW-0812">Transmembrane</keyword>
<feature type="compositionally biased region" description="Basic and acidic residues" evidence="1">
    <location>
        <begin position="176"/>
        <end position="196"/>
    </location>
</feature>
<evidence type="ECO:0000256" key="1">
    <source>
        <dbReference type="SAM" id="MobiDB-lite"/>
    </source>
</evidence>
<reference evidence="5" key="1">
    <citation type="submission" date="2016-11" db="EMBL/GenBank/DDBJ databases">
        <authorList>
            <person name="Varghese N."/>
            <person name="Submissions S."/>
        </authorList>
    </citation>
    <scope>NUCLEOTIDE SEQUENCE [LARGE SCALE GENOMIC DNA]</scope>
    <source>
        <strain evidence="5">DSM 18761</strain>
    </source>
</reference>
<name>A0A1M4SGF1_9THEO</name>
<evidence type="ECO:0000313" key="5">
    <source>
        <dbReference type="Proteomes" id="UP000184127"/>
    </source>
</evidence>
<dbReference type="InterPro" id="IPR025711">
    <property type="entry name" value="PepSY"/>
</dbReference>
<sequence length="211" mass="22523">MNLKVDGRPSTKIKERVVQMNKKLMTYVVTGAMAIGLLGGASYQGIAKAQTNAPAPSAVTSTVTTQSDQQNINEQQPMYQGTIKVANSQDNVKDNAIDNEKNLKDNETQESAKLASLAKITPDEAKAAALKVVPGTVTKVSLDNENGYLVYSVEVKTANGVVDVKVDAGNGTVLAQDKDQDNEKSKEKISEGEKANAPDNDTVQLEQQGEN</sequence>
<feature type="domain" description="PepSY" evidence="3">
    <location>
        <begin position="119"/>
        <end position="176"/>
    </location>
</feature>
<gene>
    <name evidence="4" type="ORF">SAMN02745195_00139</name>
</gene>
<organism evidence="4 5">
    <name type="scientific">Thermoanaerobacter uzonensis DSM 18761</name>
    <dbReference type="NCBI Taxonomy" id="1123369"/>
    <lineage>
        <taxon>Bacteria</taxon>
        <taxon>Bacillati</taxon>
        <taxon>Bacillota</taxon>
        <taxon>Clostridia</taxon>
        <taxon>Thermoanaerobacterales</taxon>
        <taxon>Thermoanaerobacteraceae</taxon>
        <taxon>Thermoanaerobacter</taxon>
    </lineage>
</organism>
<accession>A0A1M4SGF1</accession>
<feature type="transmembrane region" description="Helical" evidence="2">
    <location>
        <begin position="24"/>
        <end position="43"/>
    </location>
</feature>
<evidence type="ECO:0000313" key="4">
    <source>
        <dbReference type="EMBL" id="SHE31344.1"/>
    </source>
</evidence>
<dbReference type="Gene3D" id="3.10.450.40">
    <property type="match status" value="1"/>
</dbReference>
<proteinExistence type="predicted"/>